<name>A0A118ECV3_BURVI</name>
<comment type="caution">
    <text evidence="9">The sequence shown here is derived from an EMBL/GenBank/DDBJ whole genome shotgun (WGS) entry which is preliminary data.</text>
</comment>
<evidence type="ECO:0000313" key="7">
    <source>
        <dbReference type="EMBL" id="MBJ9688642.1"/>
    </source>
</evidence>
<keyword evidence="3" id="KW-0732">Signal</keyword>
<dbReference type="Proteomes" id="UP001171620">
    <property type="component" value="Unassembled WGS sequence"/>
</dbReference>
<dbReference type="GeneID" id="45679460"/>
<evidence type="ECO:0000256" key="4">
    <source>
        <dbReference type="ARBA" id="ARBA00023136"/>
    </source>
</evidence>
<dbReference type="AlphaFoldDB" id="A0A118ECV3"/>
<reference evidence="8" key="3">
    <citation type="submission" date="2023-07" db="EMBL/GenBank/DDBJ databases">
        <title>A collection of bacterial strains from the Burkholderia cepacia Research Laboratory and Repository.</title>
        <authorList>
            <person name="Lipuma J."/>
            <person name="Spilker T."/>
            <person name="Caverly L."/>
        </authorList>
    </citation>
    <scope>NUCLEOTIDE SEQUENCE</scope>
    <source>
        <strain evidence="8">AU44268</strain>
    </source>
</reference>
<proteinExistence type="inferred from homology"/>
<evidence type="ECO:0000313" key="8">
    <source>
        <dbReference type="EMBL" id="MDN7794383.1"/>
    </source>
</evidence>
<dbReference type="EMBL" id="JADVKH010000034">
    <property type="protein sequence ID" value="MBJ9688642.1"/>
    <property type="molecule type" value="Genomic_DNA"/>
</dbReference>
<evidence type="ECO:0000256" key="5">
    <source>
        <dbReference type="ARBA" id="ARBA00023139"/>
    </source>
</evidence>
<dbReference type="PROSITE" id="PS51257">
    <property type="entry name" value="PROKAR_LIPOPROTEIN"/>
    <property type="match status" value="1"/>
</dbReference>
<protein>
    <submittedName>
        <fullName evidence="7">Entericidin A/B family lipoprotein</fullName>
    </submittedName>
    <submittedName>
        <fullName evidence="9">Entericidin, EcnA/B family</fullName>
    </submittedName>
</protein>
<keyword evidence="4" id="KW-0472">Membrane</keyword>
<evidence type="ECO:0000313" key="10">
    <source>
        <dbReference type="Proteomes" id="UP000237632"/>
    </source>
</evidence>
<comment type="similarity">
    <text evidence="1">Belongs to the EcnA/EcnB lipoprotein family.</text>
</comment>
<dbReference type="EMBL" id="JAUJRV010000002">
    <property type="protein sequence ID" value="MDN7794383.1"/>
    <property type="molecule type" value="Genomic_DNA"/>
</dbReference>
<sequence>MKASQRIVRVLAALALVGLGFGLTGCNTVRGFGQDVNAAGNALQRAAD</sequence>
<evidence type="ECO:0000256" key="6">
    <source>
        <dbReference type="ARBA" id="ARBA00023288"/>
    </source>
</evidence>
<keyword evidence="2" id="KW-1003">Cell membrane</keyword>
<dbReference type="Proteomes" id="UP000808215">
    <property type="component" value="Unassembled WGS sequence"/>
</dbReference>
<dbReference type="GO" id="GO:0016020">
    <property type="term" value="C:membrane"/>
    <property type="evidence" value="ECO:0007669"/>
    <property type="project" value="InterPro"/>
</dbReference>
<evidence type="ECO:0000256" key="2">
    <source>
        <dbReference type="ARBA" id="ARBA00022475"/>
    </source>
</evidence>
<evidence type="ECO:0000256" key="3">
    <source>
        <dbReference type="ARBA" id="ARBA00022729"/>
    </source>
</evidence>
<organism evidence="9 10">
    <name type="scientific">Burkholderia vietnamiensis</name>
    <dbReference type="NCBI Taxonomy" id="60552"/>
    <lineage>
        <taxon>Bacteria</taxon>
        <taxon>Pseudomonadati</taxon>
        <taxon>Pseudomonadota</taxon>
        <taxon>Betaproteobacteria</taxon>
        <taxon>Burkholderiales</taxon>
        <taxon>Burkholderiaceae</taxon>
        <taxon>Burkholderia</taxon>
        <taxon>Burkholderia cepacia complex</taxon>
    </lineage>
</organism>
<keyword evidence="5" id="KW-0564">Palmitate</keyword>
<dbReference type="Pfam" id="PF08085">
    <property type="entry name" value="Entericidin"/>
    <property type="match status" value="1"/>
</dbReference>
<dbReference type="EMBL" id="PVHK01000090">
    <property type="protein sequence ID" value="PRH42067.1"/>
    <property type="molecule type" value="Genomic_DNA"/>
</dbReference>
<accession>A0A118ECV3</accession>
<dbReference type="RefSeq" id="WP_011881754.1">
    <property type="nucleotide sequence ID" value="NZ_BGKC01000002.1"/>
</dbReference>
<keyword evidence="11" id="KW-1185">Reference proteome</keyword>
<dbReference type="Proteomes" id="UP000237632">
    <property type="component" value="Unassembled WGS sequence"/>
</dbReference>
<keyword evidence="6 7" id="KW-0449">Lipoprotein</keyword>
<reference evidence="9 10" key="1">
    <citation type="submission" date="2018-03" db="EMBL/GenBank/DDBJ databases">
        <authorList>
            <person name="Nguyen K."/>
            <person name="Fouts D."/>
            <person name="Sutton G."/>
        </authorList>
    </citation>
    <scope>NUCLEOTIDE SEQUENCE [LARGE SCALE GENOMIC DNA]</scope>
    <source>
        <strain evidence="9 10">AU3578</strain>
    </source>
</reference>
<evidence type="ECO:0000313" key="11">
    <source>
        <dbReference type="Proteomes" id="UP000808215"/>
    </source>
</evidence>
<dbReference type="GO" id="GO:0009636">
    <property type="term" value="P:response to toxic substance"/>
    <property type="evidence" value="ECO:0007669"/>
    <property type="project" value="InterPro"/>
</dbReference>
<gene>
    <name evidence="9" type="ORF">C6T65_12410</name>
    <name evidence="7" type="ORF">I5589_16325</name>
    <name evidence="8" type="ORF">QZM33_05330</name>
</gene>
<reference evidence="7 11" key="2">
    <citation type="submission" date="2020-11" db="EMBL/GenBank/DDBJ databases">
        <title>Enhanced detection system for hospital associated transmission using whole genome sequencing surveillance.</title>
        <authorList>
            <person name="Harrison L.H."/>
            <person name="Van Tyne D."/>
            <person name="Marsh J.W."/>
            <person name="Griffith M.P."/>
            <person name="Snyder D.J."/>
            <person name="Cooper V.S."/>
            <person name="Mustapha M."/>
        </authorList>
    </citation>
    <scope>NUCLEOTIDE SEQUENCE [LARGE SCALE GENOMIC DNA]</scope>
    <source>
        <strain evidence="7 11">BC00020</strain>
    </source>
</reference>
<dbReference type="InterPro" id="IPR012556">
    <property type="entry name" value="Entericidin"/>
</dbReference>
<evidence type="ECO:0000256" key="1">
    <source>
        <dbReference type="ARBA" id="ARBA00010296"/>
    </source>
</evidence>
<evidence type="ECO:0000313" key="9">
    <source>
        <dbReference type="EMBL" id="PRH42067.1"/>
    </source>
</evidence>